<comment type="caution">
    <text evidence="1">The sequence shown here is derived from an EMBL/GenBank/DDBJ whole genome shotgun (WGS) entry which is preliminary data.</text>
</comment>
<keyword evidence="2" id="KW-1185">Reference proteome</keyword>
<dbReference type="AlphaFoldDB" id="A0A839QIB9"/>
<name>A0A839QIB9_9MICC</name>
<dbReference type="Proteomes" id="UP000523000">
    <property type="component" value="Unassembled WGS sequence"/>
</dbReference>
<evidence type="ECO:0000313" key="1">
    <source>
        <dbReference type="EMBL" id="MBB2995610.1"/>
    </source>
</evidence>
<sequence length="58" mass="6408">MSIHDQLADKGVHPSAEHLRKIESKWDEIRSLKGDFDGLNLDDADIAVRNTAGGDHLV</sequence>
<gene>
    <name evidence="1" type="ORF">E9229_001801</name>
</gene>
<dbReference type="EMBL" id="JACHVS010000001">
    <property type="protein sequence ID" value="MBB2995610.1"/>
    <property type="molecule type" value="Genomic_DNA"/>
</dbReference>
<proteinExistence type="predicted"/>
<evidence type="ECO:0000313" key="2">
    <source>
        <dbReference type="Proteomes" id="UP000523000"/>
    </source>
</evidence>
<dbReference type="RefSeq" id="WP_221184413.1">
    <property type="nucleotide sequence ID" value="NZ_BAABGK010000029.1"/>
</dbReference>
<accession>A0A839QIB9</accession>
<organism evidence="1 2">
    <name type="scientific">Paeniglutamicibacter cryotolerans</name>
    <dbReference type="NCBI Taxonomy" id="670079"/>
    <lineage>
        <taxon>Bacteria</taxon>
        <taxon>Bacillati</taxon>
        <taxon>Actinomycetota</taxon>
        <taxon>Actinomycetes</taxon>
        <taxon>Micrococcales</taxon>
        <taxon>Micrococcaceae</taxon>
        <taxon>Paeniglutamicibacter</taxon>
    </lineage>
</organism>
<protein>
    <submittedName>
        <fullName evidence="1">Uncharacterized protein</fullName>
    </submittedName>
</protein>
<reference evidence="1 2" key="1">
    <citation type="submission" date="2020-08" db="EMBL/GenBank/DDBJ databases">
        <title>Sequencing the genomes of 1000 actinobacteria strains.</title>
        <authorList>
            <person name="Klenk H.-P."/>
        </authorList>
    </citation>
    <scope>NUCLEOTIDE SEQUENCE [LARGE SCALE GENOMIC DNA]</scope>
    <source>
        <strain evidence="1 2">DSM 22826</strain>
    </source>
</reference>